<proteinExistence type="predicted"/>
<feature type="region of interest" description="Disordered" evidence="1">
    <location>
        <begin position="1"/>
        <end position="86"/>
    </location>
</feature>
<sequence>MERDKEKERLAMVKDKEKERLDKEDKRERDKEKERLAMEKDKEKERLDKEDKRERDKEKERLAMEKDKEKERLDKEDKSEREKDKEIVAIEREKKNELVAIERERLAFEKETAEKKLKTDQGKENDKRKSDSTGNKLAKYKGLIFNEDKMDIYIFLKKFEIEMRELEYPEDKWTFLLSRSFTAEVEDHEYTGESRKCVMFNGGNSVQLPIAKVSIDTPYFKGTVEACVVEQGEIDLIIGNIHGVKICSVREIENWKKYYGIKSTRGRNGDCRCVDYGILAPMCIKCTIFERTFFLLPCL</sequence>
<name>A0A9W2ZBW0_BIOGL</name>
<evidence type="ECO:0000313" key="2">
    <source>
        <dbReference type="Proteomes" id="UP001165740"/>
    </source>
</evidence>
<feature type="region of interest" description="Disordered" evidence="1">
    <location>
        <begin position="114"/>
        <end position="134"/>
    </location>
</feature>
<evidence type="ECO:0000313" key="3">
    <source>
        <dbReference type="RefSeq" id="XP_055872438.1"/>
    </source>
</evidence>
<organism evidence="2 3">
    <name type="scientific">Biomphalaria glabrata</name>
    <name type="common">Bloodfluke planorb</name>
    <name type="synonym">Freshwater snail</name>
    <dbReference type="NCBI Taxonomy" id="6526"/>
    <lineage>
        <taxon>Eukaryota</taxon>
        <taxon>Metazoa</taxon>
        <taxon>Spiralia</taxon>
        <taxon>Lophotrochozoa</taxon>
        <taxon>Mollusca</taxon>
        <taxon>Gastropoda</taxon>
        <taxon>Heterobranchia</taxon>
        <taxon>Euthyneura</taxon>
        <taxon>Panpulmonata</taxon>
        <taxon>Hygrophila</taxon>
        <taxon>Lymnaeoidea</taxon>
        <taxon>Planorbidae</taxon>
        <taxon>Biomphalaria</taxon>
    </lineage>
</organism>
<accession>A0A9W2ZBW0</accession>
<protein>
    <submittedName>
        <fullName evidence="3">Myb-like protein X</fullName>
    </submittedName>
</protein>
<dbReference type="RefSeq" id="XP_055872438.1">
    <property type="nucleotide sequence ID" value="XM_056016463.1"/>
</dbReference>
<evidence type="ECO:0000256" key="1">
    <source>
        <dbReference type="SAM" id="MobiDB-lite"/>
    </source>
</evidence>
<gene>
    <name evidence="3" type="primary">LOC129923787</name>
</gene>
<dbReference type="GeneID" id="129923787"/>
<dbReference type="Proteomes" id="UP001165740">
    <property type="component" value="Chromosome 17"/>
</dbReference>
<dbReference type="AlphaFoldDB" id="A0A9W2ZBW0"/>
<reference evidence="3" key="1">
    <citation type="submission" date="2025-08" db="UniProtKB">
        <authorList>
            <consortium name="RefSeq"/>
        </authorList>
    </citation>
    <scope>IDENTIFICATION</scope>
</reference>
<keyword evidence="2" id="KW-1185">Reference proteome</keyword>
<dbReference type="OrthoDB" id="6119297at2759"/>
<feature type="compositionally biased region" description="Basic and acidic residues" evidence="1">
    <location>
        <begin position="114"/>
        <end position="131"/>
    </location>
</feature>